<comment type="caution">
    <text evidence="2">The sequence shown here is derived from an EMBL/GenBank/DDBJ whole genome shotgun (WGS) entry which is preliminary data.</text>
</comment>
<protein>
    <submittedName>
        <fullName evidence="2">Uncharacterized protein</fullName>
    </submittedName>
</protein>
<organism evidence="2 3">
    <name type="scientific">Kistimonas scapharcae</name>
    <dbReference type="NCBI Taxonomy" id="1036133"/>
    <lineage>
        <taxon>Bacteria</taxon>
        <taxon>Pseudomonadati</taxon>
        <taxon>Pseudomonadota</taxon>
        <taxon>Gammaproteobacteria</taxon>
        <taxon>Oceanospirillales</taxon>
        <taxon>Endozoicomonadaceae</taxon>
        <taxon>Kistimonas</taxon>
    </lineage>
</organism>
<reference evidence="3" key="1">
    <citation type="journal article" date="2019" name="Int. J. Syst. Evol. Microbiol.">
        <title>The Global Catalogue of Microorganisms (GCM) 10K type strain sequencing project: providing services to taxonomists for standard genome sequencing and annotation.</title>
        <authorList>
            <consortium name="The Broad Institute Genomics Platform"/>
            <consortium name="The Broad Institute Genome Sequencing Center for Infectious Disease"/>
            <person name="Wu L."/>
            <person name="Ma J."/>
        </authorList>
    </citation>
    <scope>NUCLEOTIDE SEQUENCE [LARGE SCALE GENOMIC DNA]</scope>
    <source>
        <strain evidence="3">JCM 17805</strain>
    </source>
</reference>
<keyword evidence="3" id="KW-1185">Reference proteome</keyword>
<dbReference type="EMBL" id="BAABFL010000329">
    <property type="protein sequence ID" value="GAA4649883.1"/>
    <property type="molecule type" value="Genomic_DNA"/>
</dbReference>
<feature type="signal peptide" evidence="1">
    <location>
        <begin position="1"/>
        <end position="22"/>
    </location>
</feature>
<evidence type="ECO:0000313" key="2">
    <source>
        <dbReference type="EMBL" id="GAA4649883.1"/>
    </source>
</evidence>
<evidence type="ECO:0000256" key="1">
    <source>
        <dbReference type="SAM" id="SignalP"/>
    </source>
</evidence>
<dbReference type="Proteomes" id="UP001500604">
    <property type="component" value="Unassembled WGS sequence"/>
</dbReference>
<dbReference type="RefSeq" id="WP_345195902.1">
    <property type="nucleotide sequence ID" value="NZ_BAABFL010000329.1"/>
</dbReference>
<feature type="chain" id="PRO_5046336640" evidence="1">
    <location>
        <begin position="23"/>
        <end position="182"/>
    </location>
</feature>
<sequence length="182" mass="20646">MNKIITLISVLFLLLHNHSVSAEPVSTENNENIQSTSLSELLIRFVSGAEFNATIYYGDVSDSVENLKRVWTFYERQHQFWLPVGTRVLIITYASLPTGWELLAALMTGDLDIPEEAVCHYFTVQAAGFSTVDYRGTYTYPVFHISDPTVFKPLFNSEDNHVTTSGICHWPDPVYENFATQE</sequence>
<name>A0ABP8V369_9GAMM</name>
<proteinExistence type="predicted"/>
<keyword evidence="1" id="KW-0732">Signal</keyword>
<gene>
    <name evidence="2" type="ORF">GCM10023116_21640</name>
</gene>
<accession>A0ABP8V369</accession>
<evidence type="ECO:0000313" key="3">
    <source>
        <dbReference type="Proteomes" id="UP001500604"/>
    </source>
</evidence>